<dbReference type="EMBL" id="FR799578">
    <property type="protein sequence ID" value="CBZ27698.1"/>
    <property type="molecule type" value="Genomic_DNA"/>
</dbReference>
<evidence type="ECO:0000313" key="4">
    <source>
        <dbReference type="EMBL" id="CBZ27698.1"/>
    </source>
</evidence>
<dbReference type="GeneID" id="13449123"/>
<dbReference type="InterPro" id="IPR007717">
    <property type="entry name" value="NPL4_C"/>
</dbReference>
<organism evidence="4 5">
    <name type="scientific">Leishmania mexicana (strain MHOM/GT/2001/U1103)</name>
    <dbReference type="NCBI Taxonomy" id="929439"/>
    <lineage>
        <taxon>Eukaryota</taxon>
        <taxon>Discoba</taxon>
        <taxon>Euglenozoa</taxon>
        <taxon>Kinetoplastea</taxon>
        <taxon>Metakinetoplastina</taxon>
        <taxon>Trypanosomatida</taxon>
        <taxon>Trypanosomatidae</taxon>
        <taxon>Leishmaniinae</taxon>
        <taxon>Leishmania</taxon>
    </lineage>
</organism>
<dbReference type="GO" id="GO:0005634">
    <property type="term" value="C:nucleus"/>
    <property type="evidence" value="ECO:0007669"/>
    <property type="project" value="TreeGrafter"/>
</dbReference>
<feature type="signal peptide" evidence="2">
    <location>
        <begin position="1"/>
        <end position="23"/>
    </location>
</feature>
<feature type="chain" id="PRO_5003233237" description="MPN domain-containing protein" evidence="2">
    <location>
        <begin position="24"/>
        <end position="631"/>
    </location>
</feature>
<dbReference type="PROSITE" id="PS50249">
    <property type="entry name" value="MPN"/>
    <property type="match status" value="1"/>
</dbReference>
<sequence>MGRKCHRHRWCVCVCASCYRALSLPFAGIRSPVCVPLLPPPLPPSYAHAHTHARTVYPPFSLVCLCSLTLFHPQFQEVFLIRESASRTSHRAVDEAPKQREEAVPFITIRTRAPSRLFRREEALAQLGSQSPACTRAIRPSCFHCCCSGCVPCPSFSCHPSLAGARSSIFSLRLSPVGAGRRVGGRLLPIKAHTHIHTCVRGGNMSASDSLGLLREEQRRRFEAAKRDGNTPEVRKCDACQKPTYSTNVCPVSGLFHDLDKKKLIGGSVVTSNVISSSHLMAAIDQTRVKWVPSRTQLVKVDAQSINIFQSFVAQMDWRLQRYAILYGLYDDATHTIEVHAVYEPEQHGSTYTFEPLPDAHLDKVEKIAKALGLRRVGVACTHPMRDPEDILLNFRELLLCAKEQSRYGDECALLTVAPAAMPSTKSGDTTSAPGEFPASSVAALSGATPEPTIVVSCQAWQASPQCVHLYRLGVLQESPGGEAALQGVEQARQVHCTMPLEVAQTDTDPSGHQRFVTTAPSTEIDTRWFTSYIAVQQFESPIVRGAFMRLSRPGMPPPALQNLRNYIRDPKRKSMSFAETIADFHVLVYLLTQIFTSDDELRALCSVARTKMMTEEAANYQAILLGLMSA</sequence>
<dbReference type="KEGG" id="lmi:LMXM_25_1290"/>
<reference evidence="4 5" key="1">
    <citation type="journal article" date="2011" name="Genome Res.">
        <title>Chromosome and gene copy number variation allow major structural change between species and strains of Leishmania.</title>
        <authorList>
            <person name="Rogers M.B."/>
            <person name="Hilley J.D."/>
            <person name="Dickens N.J."/>
            <person name="Wilkes J."/>
            <person name="Bates P.A."/>
            <person name="Depledge D.P."/>
            <person name="Harris D."/>
            <person name="Her Y."/>
            <person name="Herzyk P."/>
            <person name="Imamura H."/>
            <person name="Otto T.D."/>
            <person name="Sanders M."/>
            <person name="Seeger K."/>
            <person name="Dujardin J.C."/>
            <person name="Berriman M."/>
            <person name="Smith D.F."/>
            <person name="Hertz-Fowler C."/>
            <person name="Mottram J.C."/>
        </authorList>
    </citation>
    <scope>NUCLEOTIDE SEQUENCE [LARGE SCALE GENOMIC DNA]</scope>
    <source>
        <strain evidence="4 5">MHOM/GT/2001/U1103</strain>
    </source>
</reference>
<dbReference type="AlphaFoldDB" id="E9AXK7"/>
<keyword evidence="2" id="KW-0732">Signal</keyword>
<feature type="domain" description="MPN" evidence="3">
    <location>
        <begin position="296"/>
        <end position="437"/>
    </location>
</feature>
<dbReference type="OMA" id="THTIEVH"/>
<dbReference type="VEuPathDB" id="TriTrypDB:LmxM.25.1290"/>
<dbReference type="InterPro" id="IPR037518">
    <property type="entry name" value="MPN"/>
</dbReference>
<protein>
    <recommendedName>
        <fullName evidence="3">MPN domain-containing protein</fullName>
    </recommendedName>
</protein>
<dbReference type="PANTHER" id="PTHR12710:SF0">
    <property type="entry name" value="NUCLEAR PROTEIN LOCALIZATION PROTEIN 4 HOMOLOG"/>
    <property type="match status" value="1"/>
</dbReference>
<dbReference type="FunFam" id="3.40.140.10:FF:000121">
    <property type="entry name" value="NPL4 family, putative"/>
    <property type="match status" value="1"/>
</dbReference>
<dbReference type="GO" id="GO:0006511">
    <property type="term" value="P:ubiquitin-dependent protein catabolic process"/>
    <property type="evidence" value="ECO:0007669"/>
    <property type="project" value="InterPro"/>
</dbReference>
<evidence type="ECO:0000259" key="3">
    <source>
        <dbReference type="PROSITE" id="PS50249"/>
    </source>
</evidence>
<gene>
    <name evidence="4" type="ORF">LMXM_25_1290</name>
</gene>
<accession>E9AXK7</accession>
<dbReference type="GO" id="GO:0031625">
    <property type="term" value="F:ubiquitin protein ligase binding"/>
    <property type="evidence" value="ECO:0007669"/>
    <property type="project" value="TreeGrafter"/>
</dbReference>
<dbReference type="InterPro" id="IPR016563">
    <property type="entry name" value="Npl4"/>
</dbReference>
<dbReference type="GO" id="GO:0043130">
    <property type="term" value="F:ubiquitin binding"/>
    <property type="evidence" value="ECO:0007669"/>
    <property type="project" value="TreeGrafter"/>
</dbReference>
<evidence type="ECO:0000256" key="1">
    <source>
        <dbReference type="ARBA" id="ARBA00011025"/>
    </source>
</evidence>
<dbReference type="RefSeq" id="XP_003876183.1">
    <property type="nucleotide sequence ID" value="XM_003876134.1"/>
</dbReference>
<evidence type="ECO:0000256" key="2">
    <source>
        <dbReference type="SAM" id="SignalP"/>
    </source>
</evidence>
<proteinExistence type="inferred from homology"/>
<evidence type="ECO:0000313" key="5">
    <source>
        <dbReference type="Proteomes" id="UP000007259"/>
    </source>
</evidence>
<keyword evidence="5" id="KW-1185">Reference proteome</keyword>
<dbReference type="Pfam" id="PF05021">
    <property type="entry name" value="NPL4"/>
    <property type="match status" value="1"/>
</dbReference>
<dbReference type="Gene3D" id="3.40.140.10">
    <property type="entry name" value="Cytidine Deaminase, domain 2"/>
    <property type="match status" value="1"/>
</dbReference>
<dbReference type="OrthoDB" id="10251089at2759"/>
<dbReference type="PhylomeDB" id="E9AXK7"/>
<dbReference type="Proteomes" id="UP000007259">
    <property type="component" value="Chromosome 25"/>
</dbReference>
<dbReference type="PANTHER" id="PTHR12710">
    <property type="entry name" value="NUCLEAR PROTEIN LOCALIZATION 4"/>
    <property type="match status" value="1"/>
</dbReference>
<name>E9AXK7_LEIMU</name>
<comment type="similarity">
    <text evidence="1">Belongs to the NPL4 family.</text>
</comment>